<organism evidence="1 2">
    <name type="scientific">Janthinobacterium agaricidamnosum NBRC 102515 = DSM 9628</name>
    <dbReference type="NCBI Taxonomy" id="1349767"/>
    <lineage>
        <taxon>Bacteria</taxon>
        <taxon>Pseudomonadati</taxon>
        <taxon>Pseudomonadota</taxon>
        <taxon>Betaproteobacteria</taxon>
        <taxon>Burkholderiales</taxon>
        <taxon>Oxalobacteraceae</taxon>
        <taxon>Janthinobacterium</taxon>
    </lineage>
</organism>
<dbReference type="KEGG" id="jag:GJA_2803"/>
<name>W0V3P5_9BURK</name>
<protein>
    <submittedName>
        <fullName evidence="1">Uncharacterized protein</fullName>
    </submittedName>
</protein>
<sequence length="37" mass="4234">MASGRHRGTPISLRITGKPRFFSGNWPAWHYPCSDDM</sequence>
<dbReference type="Proteomes" id="UP000027604">
    <property type="component" value="Chromosome I"/>
</dbReference>
<evidence type="ECO:0000313" key="1">
    <source>
        <dbReference type="EMBL" id="CDG83434.1"/>
    </source>
</evidence>
<accession>W0V3P5</accession>
<dbReference type="PATRIC" id="fig|1349767.4.peg.4526"/>
<reference evidence="1 2" key="1">
    <citation type="journal article" date="2015" name="Genome Announc.">
        <title>Genome Sequence of Mushroom Soft-Rot Pathogen Janthinobacterium agaricidamnosum.</title>
        <authorList>
            <person name="Graupner K."/>
            <person name="Lackner G."/>
            <person name="Hertweck C."/>
        </authorList>
    </citation>
    <scope>NUCLEOTIDE SEQUENCE [LARGE SCALE GENOMIC DNA]</scope>
    <source>
        <strain evidence="2">NBRC 102515 / DSM 9628</strain>
    </source>
</reference>
<evidence type="ECO:0000313" key="2">
    <source>
        <dbReference type="Proteomes" id="UP000027604"/>
    </source>
</evidence>
<dbReference type="EMBL" id="HG322949">
    <property type="protein sequence ID" value="CDG83434.1"/>
    <property type="molecule type" value="Genomic_DNA"/>
</dbReference>
<keyword evidence="2" id="KW-1185">Reference proteome</keyword>
<dbReference type="AlphaFoldDB" id="W0V3P5"/>
<dbReference type="HOGENOM" id="CLU_3344594_0_0_4"/>
<proteinExistence type="predicted"/>
<dbReference type="STRING" id="1349767.GJA_2803"/>
<gene>
    <name evidence="1" type="ORF">GJA_2803</name>
</gene>